<reference evidence="3 4" key="1">
    <citation type="submission" date="2016-10" db="EMBL/GenBank/DDBJ databases">
        <authorList>
            <person name="de Groot N.N."/>
        </authorList>
    </citation>
    <scope>NUCLEOTIDE SEQUENCE [LARGE SCALE GENOMIC DNA]</scope>
    <source>
        <strain evidence="3 4">DSM 25186</strain>
    </source>
</reference>
<dbReference type="Proteomes" id="UP000198510">
    <property type="component" value="Unassembled WGS sequence"/>
</dbReference>
<evidence type="ECO:0000259" key="2">
    <source>
        <dbReference type="Pfam" id="PF06580"/>
    </source>
</evidence>
<dbReference type="Gene3D" id="3.30.565.10">
    <property type="entry name" value="Histidine kinase-like ATPase, C-terminal domain"/>
    <property type="match status" value="1"/>
</dbReference>
<feature type="transmembrane region" description="Helical" evidence="1">
    <location>
        <begin position="116"/>
        <end position="137"/>
    </location>
</feature>
<dbReference type="PANTHER" id="PTHR34220">
    <property type="entry name" value="SENSOR HISTIDINE KINASE YPDA"/>
    <property type="match status" value="1"/>
</dbReference>
<dbReference type="EMBL" id="FNFO01000013">
    <property type="protein sequence ID" value="SDM43854.1"/>
    <property type="molecule type" value="Genomic_DNA"/>
</dbReference>
<evidence type="ECO:0000313" key="3">
    <source>
        <dbReference type="EMBL" id="SDM43854.1"/>
    </source>
</evidence>
<dbReference type="Pfam" id="PF06580">
    <property type="entry name" value="His_kinase"/>
    <property type="match status" value="1"/>
</dbReference>
<feature type="transmembrane region" description="Helical" evidence="1">
    <location>
        <begin position="80"/>
        <end position="104"/>
    </location>
</feature>
<dbReference type="AlphaFoldDB" id="A0A1G9T861"/>
<dbReference type="OrthoDB" id="9792992at2"/>
<keyword evidence="3" id="KW-0418">Kinase</keyword>
<feature type="domain" description="Signal transduction histidine kinase internal region" evidence="2">
    <location>
        <begin position="157"/>
        <end position="236"/>
    </location>
</feature>
<protein>
    <submittedName>
        <fullName evidence="3">Histidine kinase</fullName>
    </submittedName>
</protein>
<feature type="transmembrane region" description="Helical" evidence="1">
    <location>
        <begin position="7"/>
        <end position="27"/>
    </location>
</feature>
<dbReference type="GO" id="GO:0016020">
    <property type="term" value="C:membrane"/>
    <property type="evidence" value="ECO:0007669"/>
    <property type="project" value="InterPro"/>
</dbReference>
<feature type="transmembrane region" description="Helical" evidence="1">
    <location>
        <begin position="39"/>
        <end position="60"/>
    </location>
</feature>
<accession>A0A1G9T861</accession>
<dbReference type="RefSeq" id="WP_089687661.1">
    <property type="nucleotide sequence ID" value="NZ_FNFO01000013.1"/>
</dbReference>
<gene>
    <name evidence="3" type="ORF">SAMN05421823_113118</name>
</gene>
<name>A0A1G9T861_9BACT</name>
<evidence type="ECO:0000256" key="1">
    <source>
        <dbReference type="SAM" id="Phobius"/>
    </source>
</evidence>
<keyword evidence="3" id="KW-0808">Transferase</keyword>
<dbReference type="InterPro" id="IPR010559">
    <property type="entry name" value="Sig_transdc_His_kin_internal"/>
</dbReference>
<organism evidence="3 4">
    <name type="scientific">Catalinimonas alkaloidigena</name>
    <dbReference type="NCBI Taxonomy" id="1075417"/>
    <lineage>
        <taxon>Bacteria</taxon>
        <taxon>Pseudomonadati</taxon>
        <taxon>Bacteroidota</taxon>
        <taxon>Cytophagia</taxon>
        <taxon>Cytophagales</taxon>
        <taxon>Catalimonadaceae</taxon>
        <taxon>Catalinimonas</taxon>
    </lineage>
</organism>
<keyword evidence="1" id="KW-0472">Membrane</keyword>
<dbReference type="InterPro" id="IPR036890">
    <property type="entry name" value="HATPase_C_sf"/>
</dbReference>
<keyword evidence="1" id="KW-0812">Transmembrane</keyword>
<dbReference type="GO" id="GO:0000155">
    <property type="term" value="F:phosphorelay sensor kinase activity"/>
    <property type="evidence" value="ECO:0007669"/>
    <property type="project" value="InterPro"/>
</dbReference>
<keyword evidence="4" id="KW-1185">Reference proteome</keyword>
<evidence type="ECO:0000313" key="4">
    <source>
        <dbReference type="Proteomes" id="UP000198510"/>
    </source>
</evidence>
<dbReference type="PANTHER" id="PTHR34220:SF7">
    <property type="entry name" value="SENSOR HISTIDINE KINASE YPDA"/>
    <property type="match status" value="1"/>
</dbReference>
<sequence length="345" mass="39329">MRLTRPTLYWISQLVGWSLYGAIGLFFTAAFNGLTLKMVLSQGVITGTMLLTSHLLRHLLRRWGWLRLRPVPLLVRLPPLLLGLAVASLAVMVFVLVAVLHLYIWSDYNLFSLGGYALSTFMVYCWWTLLYFIIHVFEDRQRQEVEKWKLQAAVNEAELTALKSQLNPHFVFNSLNNIRALVLEDPHRAREMITHLSTLLRYTIQFNNQDRVPLKRELEVVQDYLTLESIHYEKRLRYQIEADPATLEVAVPPMTVQLLVENAIKHGIANRPQGGEVRVRTFRSGPLLEIEVQNSGQLESASAGTGIGLRNAAERLRLLFGEITEFTLENGSPDTVAARFRIPVA</sequence>
<dbReference type="STRING" id="1075417.SAMN05421823_113118"/>
<dbReference type="SUPFAM" id="SSF55874">
    <property type="entry name" value="ATPase domain of HSP90 chaperone/DNA topoisomerase II/histidine kinase"/>
    <property type="match status" value="1"/>
</dbReference>
<keyword evidence="1" id="KW-1133">Transmembrane helix</keyword>
<proteinExistence type="predicted"/>
<dbReference type="InterPro" id="IPR050640">
    <property type="entry name" value="Bact_2-comp_sensor_kinase"/>
</dbReference>